<dbReference type="OrthoDB" id="9810005at2"/>
<dbReference type="FunFam" id="3.20.20.140:FF:000005">
    <property type="entry name" value="TatD family hydrolase"/>
    <property type="match status" value="1"/>
</dbReference>
<reference evidence="5 6" key="1">
    <citation type="submission" date="2019-02" db="EMBL/GenBank/DDBJ databases">
        <title>Complete Genome Sequence and Methylome Analysis of free living Spirochaetas.</title>
        <authorList>
            <person name="Fomenkov A."/>
            <person name="Dubinina G."/>
            <person name="Leshcheva N."/>
            <person name="Mikheeva N."/>
            <person name="Grabovich M."/>
            <person name="Vincze T."/>
            <person name="Roberts R.J."/>
        </authorList>
    </citation>
    <scope>NUCLEOTIDE SEQUENCE [LARGE SCALE GENOMIC DNA]</scope>
    <source>
        <strain evidence="5 6">K2</strain>
    </source>
</reference>
<evidence type="ECO:0000256" key="3">
    <source>
        <dbReference type="ARBA" id="ARBA00022801"/>
    </source>
</evidence>
<proteinExistence type="inferred from homology"/>
<feature type="binding site" evidence="4">
    <location>
        <position position="9"/>
    </location>
    <ligand>
        <name>a divalent metal cation</name>
        <dbReference type="ChEBI" id="CHEBI:60240"/>
        <label>1</label>
    </ligand>
</feature>
<dbReference type="InterPro" id="IPR032466">
    <property type="entry name" value="Metal_Hydrolase"/>
</dbReference>
<protein>
    <submittedName>
        <fullName evidence="5">YchF/TatD family DNA exonuclease</fullName>
    </submittedName>
</protein>
<dbReference type="GO" id="GO:0046872">
    <property type="term" value="F:metal ion binding"/>
    <property type="evidence" value="ECO:0007669"/>
    <property type="project" value="UniProtKB-KW"/>
</dbReference>
<keyword evidence="5" id="KW-0269">Exonuclease</keyword>
<keyword evidence="3" id="KW-0378">Hydrolase</keyword>
<sequence length="258" mass="29487">MQYFDTHAHIGLIHEDPIEQLIITQEARQDNVSYIMSICNNLYDFFDLYNNLSSASNVVFAIGVSPSEVQNPGPDWEQKISEGLNMDKVVALGETGLDYYRKFGDKSSQVELFISQLELADQNDVPVIIHNRNAGKDIQEILSTRMPSKGGVLHCYSEDWEYAKKILDKHDNMYFSFAGNVTYRNARNLHDTVRYLPLDRIVIESESPFMVPAAFRGKRNKPIYLPSTAEFVASLREEPEEEVYEALFENARTLFGLS</sequence>
<dbReference type="GO" id="GO:0004536">
    <property type="term" value="F:DNA nuclease activity"/>
    <property type="evidence" value="ECO:0007669"/>
    <property type="project" value="InterPro"/>
</dbReference>
<accession>A0A5C1QH51</accession>
<dbReference type="SUPFAM" id="SSF51556">
    <property type="entry name" value="Metallo-dependent hydrolases"/>
    <property type="match status" value="1"/>
</dbReference>
<dbReference type="PANTHER" id="PTHR46124:SF2">
    <property type="entry name" value="D-AMINOACYL-TRNA DEACYLASE"/>
    <property type="match status" value="1"/>
</dbReference>
<dbReference type="PIRSF" id="PIRSF005902">
    <property type="entry name" value="DNase_TatD"/>
    <property type="match status" value="1"/>
</dbReference>
<dbReference type="InterPro" id="IPR015991">
    <property type="entry name" value="TatD/YcfH-like"/>
</dbReference>
<dbReference type="CDD" id="cd01310">
    <property type="entry name" value="TatD_DNAse"/>
    <property type="match status" value="1"/>
</dbReference>
<organism evidence="5 6">
    <name type="scientific">Oceanispirochaeta crateris</name>
    <dbReference type="NCBI Taxonomy" id="2518645"/>
    <lineage>
        <taxon>Bacteria</taxon>
        <taxon>Pseudomonadati</taxon>
        <taxon>Spirochaetota</taxon>
        <taxon>Spirochaetia</taxon>
        <taxon>Spirochaetales</taxon>
        <taxon>Spirochaetaceae</taxon>
        <taxon>Oceanispirochaeta</taxon>
    </lineage>
</organism>
<dbReference type="Proteomes" id="UP000324209">
    <property type="component" value="Chromosome"/>
</dbReference>
<keyword evidence="2 4" id="KW-0479">Metal-binding</keyword>
<keyword evidence="6" id="KW-1185">Reference proteome</keyword>
<dbReference type="PANTHER" id="PTHR46124">
    <property type="entry name" value="D-AMINOACYL-TRNA DEACYLASE"/>
    <property type="match status" value="1"/>
</dbReference>
<feature type="binding site" evidence="4">
    <location>
        <position position="130"/>
    </location>
    <ligand>
        <name>a divalent metal cation</name>
        <dbReference type="ChEBI" id="CHEBI:60240"/>
        <label>2</label>
    </ligand>
</feature>
<keyword evidence="5" id="KW-0540">Nuclease</keyword>
<name>A0A5C1QH51_9SPIO</name>
<dbReference type="GO" id="GO:0004527">
    <property type="term" value="F:exonuclease activity"/>
    <property type="evidence" value="ECO:0007669"/>
    <property type="project" value="UniProtKB-KW"/>
</dbReference>
<feature type="binding site" evidence="4">
    <location>
        <position position="154"/>
    </location>
    <ligand>
        <name>a divalent metal cation</name>
        <dbReference type="ChEBI" id="CHEBI:60240"/>
        <label>2</label>
    </ligand>
</feature>
<evidence type="ECO:0000313" key="6">
    <source>
        <dbReference type="Proteomes" id="UP000324209"/>
    </source>
</evidence>
<evidence type="ECO:0000256" key="1">
    <source>
        <dbReference type="ARBA" id="ARBA00009275"/>
    </source>
</evidence>
<comment type="similarity">
    <text evidence="1">Belongs to the metallo-dependent hydrolases superfamily. TatD-type hydrolase family.</text>
</comment>
<dbReference type="Pfam" id="PF01026">
    <property type="entry name" value="TatD_DNase"/>
    <property type="match status" value="1"/>
</dbReference>
<gene>
    <name evidence="5" type="ORF">EXM22_01125</name>
</gene>
<dbReference type="RefSeq" id="WP_149484741.1">
    <property type="nucleotide sequence ID" value="NZ_CP036150.1"/>
</dbReference>
<evidence type="ECO:0000313" key="5">
    <source>
        <dbReference type="EMBL" id="QEN06658.1"/>
    </source>
</evidence>
<dbReference type="AlphaFoldDB" id="A0A5C1QH51"/>
<dbReference type="Gene3D" id="3.20.20.140">
    <property type="entry name" value="Metal-dependent hydrolases"/>
    <property type="match status" value="1"/>
</dbReference>
<dbReference type="KEGG" id="ock:EXM22_01125"/>
<feature type="binding site" evidence="4">
    <location>
        <position position="7"/>
    </location>
    <ligand>
        <name>a divalent metal cation</name>
        <dbReference type="ChEBI" id="CHEBI:60240"/>
        <label>1</label>
    </ligand>
</feature>
<dbReference type="EMBL" id="CP036150">
    <property type="protein sequence ID" value="QEN06658.1"/>
    <property type="molecule type" value="Genomic_DNA"/>
</dbReference>
<evidence type="ECO:0000256" key="2">
    <source>
        <dbReference type="ARBA" id="ARBA00022723"/>
    </source>
</evidence>
<dbReference type="InterPro" id="IPR001130">
    <property type="entry name" value="TatD-like"/>
</dbReference>
<feature type="binding site" evidence="4">
    <location>
        <position position="94"/>
    </location>
    <ligand>
        <name>a divalent metal cation</name>
        <dbReference type="ChEBI" id="CHEBI:60240"/>
        <label>1</label>
    </ligand>
</feature>
<dbReference type="NCBIfam" id="TIGR00010">
    <property type="entry name" value="YchF/TatD family DNA exonuclease"/>
    <property type="match status" value="1"/>
</dbReference>
<evidence type="ECO:0000256" key="4">
    <source>
        <dbReference type="PIRSR" id="PIRSR005902-1"/>
    </source>
</evidence>